<dbReference type="Proteomes" id="UP001438707">
    <property type="component" value="Unassembled WGS sequence"/>
</dbReference>
<feature type="region of interest" description="Disordered" evidence="2">
    <location>
        <begin position="128"/>
        <end position="278"/>
    </location>
</feature>
<evidence type="ECO:0000313" key="4">
    <source>
        <dbReference type="Proteomes" id="UP001438707"/>
    </source>
</evidence>
<feature type="compositionally biased region" description="Polar residues" evidence="2">
    <location>
        <begin position="222"/>
        <end position="231"/>
    </location>
</feature>
<keyword evidence="4" id="KW-1185">Reference proteome</keyword>
<feature type="region of interest" description="Disordered" evidence="2">
    <location>
        <begin position="1"/>
        <end position="97"/>
    </location>
</feature>
<accession>A0AAW1RL78</accession>
<gene>
    <name evidence="3" type="ORF">WJX74_007026</name>
</gene>
<dbReference type="Pfam" id="PF04520">
    <property type="entry name" value="Senescence_reg"/>
    <property type="match status" value="1"/>
</dbReference>
<organism evidence="3 4">
    <name type="scientific">Apatococcus lobatus</name>
    <dbReference type="NCBI Taxonomy" id="904363"/>
    <lineage>
        <taxon>Eukaryota</taxon>
        <taxon>Viridiplantae</taxon>
        <taxon>Chlorophyta</taxon>
        <taxon>core chlorophytes</taxon>
        <taxon>Trebouxiophyceae</taxon>
        <taxon>Chlorellales</taxon>
        <taxon>Chlorellaceae</taxon>
        <taxon>Apatococcus</taxon>
    </lineage>
</organism>
<protein>
    <submittedName>
        <fullName evidence="3">Uncharacterized protein</fullName>
    </submittedName>
</protein>
<feature type="compositionally biased region" description="Polar residues" evidence="2">
    <location>
        <begin position="132"/>
        <end position="142"/>
    </location>
</feature>
<proteinExistence type="inferred from homology"/>
<comment type="caution">
    <text evidence="3">The sequence shown here is derived from an EMBL/GenBank/DDBJ whole genome shotgun (WGS) entry which is preliminary data.</text>
</comment>
<feature type="compositionally biased region" description="Polar residues" evidence="2">
    <location>
        <begin position="194"/>
        <end position="204"/>
    </location>
</feature>
<evidence type="ECO:0000256" key="1">
    <source>
        <dbReference type="ARBA" id="ARBA00034773"/>
    </source>
</evidence>
<dbReference type="GO" id="GO:0010150">
    <property type="term" value="P:leaf senescence"/>
    <property type="evidence" value="ECO:0007669"/>
    <property type="project" value="UniProtKB-ARBA"/>
</dbReference>
<feature type="compositionally biased region" description="Acidic residues" evidence="2">
    <location>
        <begin position="1"/>
        <end position="13"/>
    </location>
</feature>
<dbReference type="EMBL" id="JALJOS010000009">
    <property type="protein sequence ID" value="KAK9834661.1"/>
    <property type="molecule type" value="Genomic_DNA"/>
</dbReference>
<evidence type="ECO:0000313" key="3">
    <source>
        <dbReference type="EMBL" id="KAK9834661.1"/>
    </source>
</evidence>
<name>A0AAW1RL78_9CHLO</name>
<evidence type="ECO:0000256" key="2">
    <source>
        <dbReference type="SAM" id="MobiDB-lite"/>
    </source>
</evidence>
<comment type="similarity">
    <text evidence="1">Belongs to the senescence regulator S40 family.</text>
</comment>
<dbReference type="AlphaFoldDB" id="A0AAW1RL78"/>
<reference evidence="3 4" key="1">
    <citation type="journal article" date="2024" name="Nat. Commun.">
        <title>Phylogenomics reveals the evolutionary origins of lichenization in chlorophyte algae.</title>
        <authorList>
            <person name="Puginier C."/>
            <person name="Libourel C."/>
            <person name="Otte J."/>
            <person name="Skaloud P."/>
            <person name="Haon M."/>
            <person name="Grisel S."/>
            <person name="Petersen M."/>
            <person name="Berrin J.G."/>
            <person name="Delaux P.M."/>
            <person name="Dal Grande F."/>
            <person name="Keller J."/>
        </authorList>
    </citation>
    <scope>NUCLEOTIDE SEQUENCE [LARGE SCALE GENOMIC DNA]</scope>
    <source>
        <strain evidence="3 4">SAG 2145</strain>
    </source>
</reference>
<sequence>MAAEEELELEERDIFDVGAVSASSLDTGKEEPSTDEPGAASSTDDETTASTHKDAALQMPGPPRPMIGRKIRRSLDQSAARHIRSSSRDIEEDDDTVEDTAGLTWLASAQQGKPLFGVHSLPASHAKLGTSAPINIPTQSWSRRAEPSSKADKLSSTFQPPHVLSQQEEDRQGRSAKSFAGQMGSATVKRSRLQQRNAILQSTGFLERVSAGPSSAAGPTLGSIQETQPQDMRQHLPSHYAAASALSKVLGASPSSRTSSPGPLAQSLHQYVEPAPLA</sequence>
<feature type="compositionally biased region" description="Basic and acidic residues" evidence="2">
    <location>
        <begin position="143"/>
        <end position="153"/>
    </location>
</feature>
<dbReference type="InterPro" id="IPR007608">
    <property type="entry name" value="Senescence_reg_S40"/>
</dbReference>